<evidence type="ECO:0000313" key="8">
    <source>
        <dbReference type="EMBL" id="CAH1194946.1"/>
    </source>
</evidence>
<evidence type="ECO:0000313" key="9">
    <source>
        <dbReference type="Proteomes" id="UP000838686"/>
    </source>
</evidence>
<feature type="transmembrane region" description="Helical" evidence="7">
    <location>
        <begin position="78"/>
        <end position="103"/>
    </location>
</feature>
<dbReference type="NCBIfam" id="TIGR00937">
    <property type="entry name" value="2A51"/>
    <property type="match status" value="1"/>
</dbReference>
<evidence type="ECO:0000256" key="4">
    <source>
        <dbReference type="ARBA" id="ARBA00022692"/>
    </source>
</evidence>
<organism evidence="8 9">
    <name type="scientific">Paenibacillus plantiphilus</name>
    <dbReference type="NCBI Taxonomy" id="2905650"/>
    <lineage>
        <taxon>Bacteria</taxon>
        <taxon>Bacillati</taxon>
        <taxon>Bacillota</taxon>
        <taxon>Bacilli</taxon>
        <taxon>Bacillales</taxon>
        <taxon>Paenibacillaceae</taxon>
        <taxon>Paenibacillus</taxon>
    </lineage>
</organism>
<feature type="transmembrane region" description="Helical" evidence="7">
    <location>
        <begin position="211"/>
        <end position="230"/>
    </location>
</feature>
<comment type="caution">
    <text evidence="8">The sequence shown here is derived from an EMBL/GenBank/DDBJ whole genome shotgun (WGS) entry which is preliminary data.</text>
</comment>
<dbReference type="Proteomes" id="UP000838686">
    <property type="component" value="Unassembled WGS sequence"/>
</dbReference>
<dbReference type="PANTHER" id="PTHR33567">
    <property type="entry name" value="CHROMATE ION TRANSPORTER (EUROFUNG)"/>
    <property type="match status" value="1"/>
</dbReference>
<dbReference type="PANTHER" id="PTHR33567:SF3">
    <property type="entry name" value="CHROMATE ION TRANSPORTER (EUROFUNG)"/>
    <property type="match status" value="1"/>
</dbReference>
<name>A0ABM9BUP0_9BACL</name>
<evidence type="ECO:0000256" key="7">
    <source>
        <dbReference type="SAM" id="Phobius"/>
    </source>
</evidence>
<feature type="transmembrane region" description="Helical" evidence="7">
    <location>
        <begin position="309"/>
        <end position="334"/>
    </location>
</feature>
<accession>A0ABM9BUP0</accession>
<keyword evidence="9" id="KW-1185">Reference proteome</keyword>
<feature type="transmembrane region" description="Helical" evidence="7">
    <location>
        <begin position="115"/>
        <end position="135"/>
    </location>
</feature>
<dbReference type="EMBL" id="CAKMMF010000003">
    <property type="protein sequence ID" value="CAH1194946.1"/>
    <property type="molecule type" value="Genomic_DNA"/>
</dbReference>
<keyword evidence="5 7" id="KW-1133">Transmembrane helix</keyword>
<sequence length="409" mass="42569">MNTKHSEGTFGEVFRAALKLGLTSFGGPTAHIGYFREEYVIRRRWLNDQSFADLTALCQFLPGPASSQLGMAIGIGRAGLWGALAAWLGFSLPSALIMLLFALTATSMDLSHAGWLQGLKLAAVAVVALAVWSMCRTLAPDRPRATMAVGSAAAALLIPGAIGQLLPLVGCGLIGYLIFGSSKSAEAGSTTAAAQGSGAGFNRLISKKASWLSLIVFALLLVCLPIAAQLSASTAISLADSSYRAGSLVFGGGHVILPMLENELVGSGPGKLSAETFTAGYGAAQAVPGPLFTFAAYLGGAMSGGWQGAMYGLIALAAIFLPSLLLLIGALPYWQSIRGNRSAQAALMGVNAAVVGILLAALYDPIWQDAVQSAHHFVIVILVFLILHVWKRQPWEAVLFSAIAGWLVL</sequence>
<keyword evidence="3" id="KW-1003">Cell membrane</keyword>
<dbReference type="RefSeq" id="WP_236338857.1">
    <property type="nucleotide sequence ID" value="NZ_CAKMMF010000003.1"/>
</dbReference>
<feature type="transmembrane region" description="Helical" evidence="7">
    <location>
        <begin position="147"/>
        <end position="179"/>
    </location>
</feature>
<evidence type="ECO:0000256" key="2">
    <source>
        <dbReference type="ARBA" id="ARBA00005262"/>
    </source>
</evidence>
<dbReference type="PIRSF" id="PIRSF004810">
    <property type="entry name" value="ChrA"/>
    <property type="match status" value="1"/>
</dbReference>
<feature type="transmembrane region" description="Helical" evidence="7">
    <location>
        <begin position="373"/>
        <end position="390"/>
    </location>
</feature>
<evidence type="ECO:0000256" key="5">
    <source>
        <dbReference type="ARBA" id="ARBA00022989"/>
    </source>
</evidence>
<comment type="similarity">
    <text evidence="2">Belongs to the chromate ion transporter (CHR) (TC 2.A.51) family.</text>
</comment>
<dbReference type="Pfam" id="PF02417">
    <property type="entry name" value="Chromate_transp"/>
    <property type="match status" value="2"/>
</dbReference>
<gene>
    <name evidence="8" type="primary">chrA</name>
    <name evidence="8" type="ORF">PAECIP111893_00581</name>
</gene>
<feature type="transmembrane region" description="Helical" evidence="7">
    <location>
        <begin position="346"/>
        <end position="367"/>
    </location>
</feature>
<dbReference type="InterPro" id="IPR014047">
    <property type="entry name" value="Chr_Tranpt_l_chain"/>
</dbReference>
<comment type="subcellular location">
    <subcellularLocation>
        <location evidence="1">Cell membrane</location>
        <topology evidence="1">Multi-pass membrane protein</topology>
    </subcellularLocation>
</comment>
<evidence type="ECO:0000256" key="3">
    <source>
        <dbReference type="ARBA" id="ARBA00022475"/>
    </source>
</evidence>
<evidence type="ECO:0000256" key="6">
    <source>
        <dbReference type="ARBA" id="ARBA00023136"/>
    </source>
</evidence>
<keyword evidence="4 7" id="KW-0812">Transmembrane</keyword>
<reference evidence="8" key="1">
    <citation type="submission" date="2022-01" db="EMBL/GenBank/DDBJ databases">
        <authorList>
            <person name="Criscuolo A."/>
        </authorList>
    </citation>
    <scope>NUCLEOTIDE SEQUENCE</scope>
    <source>
        <strain evidence="8">CIP111893</strain>
    </source>
</reference>
<evidence type="ECO:0000256" key="1">
    <source>
        <dbReference type="ARBA" id="ARBA00004651"/>
    </source>
</evidence>
<dbReference type="InterPro" id="IPR003370">
    <property type="entry name" value="Chromate_transpt"/>
</dbReference>
<keyword evidence="6 7" id="KW-0472">Membrane</keyword>
<protein>
    <submittedName>
        <fullName evidence="8">Chromate transport protein</fullName>
    </submittedName>
</protein>
<proteinExistence type="inferred from homology"/>